<keyword evidence="11" id="KW-1071">Ligand-gated ion channel</keyword>
<dbReference type="Gene3D" id="3.40.190.10">
    <property type="entry name" value="Periplasmic binding protein-like II"/>
    <property type="match status" value="1"/>
</dbReference>
<keyword evidence="6 13" id="KW-1133">Transmembrane helix</keyword>
<evidence type="ECO:0000256" key="9">
    <source>
        <dbReference type="ARBA" id="ARBA00023170"/>
    </source>
</evidence>
<dbReference type="GO" id="GO:0015276">
    <property type="term" value="F:ligand-gated monoatomic ion channel activity"/>
    <property type="evidence" value="ECO:0007669"/>
    <property type="project" value="InterPro"/>
</dbReference>
<dbReference type="Proteomes" id="UP000887013">
    <property type="component" value="Unassembled WGS sequence"/>
</dbReference>
<evidence type="ECO:0000256" key="5">
    <source>
        <dbReference type="ARBA" id="ARBA00022692"/>
    </source>
</evidence>
<organism evidence="15 16">
    <name type="scientific">Nephila pilipes</name>
    <name type="common">Giant wood spider</name>
    <name type="synonym">Nephila maculata</name>
    <dbReference type="NCBI Taxonomy" id="299642"/>
    <lineage>
        <taxon>Eukaryota</taxon>
        <taxon>Metazoa</taxon>
        <taxon>Ecdysozoa</taxon>
        <taxon>Arthropoda</taxon>
        <taxon>Chelicerata</taxon>
        <taxon>Arachnida</taxon>
        <taxon>Araneae</taxon>
        <taxon>Araneomorphae</taxon>
        <taxon>Entelegynae</taxon>
        <taxon>Araneoidea</taxon>
        <taxon>Nephilidae</taxon>
        <taxon>Nephila</taxon>
    </lineage>
</organism>
<dbReference type="PANTHER" id="PTHR42643">
    <property type="entry name" value="IONOTROPIC RECEPTOR 20A-RELATED"/>
    <property type="match status" value="1"/>
</dbReference>
<feature type="domain" description="Ionotropic glutamate receptor L-glutamate and glycine-binding" evidence="14">
    <location>
        <begin position="16"/>
        <end position="77"/>
    </location>
</feature>
<accession>A0A8X6MJV2</accession>
<keyword evidence="10" id="KW-0325">Glycoprotein</keyword>
<dbReference type="GO" id="GO:0050906">
    <property type="term" value="P:detection of stimulus involved in sensory perception"/>
    <property type="evidence" value="ECO:0007669"/>
    <property type="project" value="UniProtKB-ARBA"/>
</dbReference>
<dbReference type="Gene3D" id="1.10.287.70">
    <property type="match status" value="1"/>
</dbReference>
<dbReference type="InterPro" id="IPR001320">
    <property type="entry name" value="Iontro_rcpt_C"/>
</dbReference>
<evidence type="ECO:0000256" key="7">
    <source>
        <dbReference type="ARBA" id="ARBA00023065"/>
    </source>
</evidence>
<evidence type="ECO:0000256" key="12">
    <source>
        <dbReference type="ARBA" id="ARBA00023303"/>
    </source>
</evidence>
<evidence type="ECO:0000256" key="3">
    <source>
        <dbReference type="ARBA" id="ARBA00022448"/>
    </source>
</evidence>
<dbReference type="OrthoDB" id="5984008at2759"/>
<dbReference type="InterPro" id="IPR052192">
    <property type="entry name" value="Insect_Ionotropic_Sensory_Rcpt"/>
</dbReference>
<keyword evidence="8 13" id="KW-0472">Membrane</keyword>
<dbReference type="GO" id="GO:0005886">
    <property type="term" value="C:plasma membrane"/>
    <property type="evidence" value="ECO:0007669"/>
    <property type="project" value="UniProtKB-SubCell"/>
</dbReference>
<dbReference type="EMBL" id="BMAW01047224">
    <property type="protein sequence ID" value="GFS59746.1"/>
    <property type="molecule type" value="Genomic_DNA"/>
</dbReference>
<evidence type="ECO:0000313" key="16">
    <source>
        <dbReference type="Proteomes" id="UP000887013"/>
    </source>
</evidence>
<keyword evidence="16" id="KW-1185">Reference proteome</keyword>
<evidence type="ECO:0000256" key="4">
    <source>
        <dbReference type="ARBA" id="ARBA00022475"/>
    </source>
</evidence>
<evidence type="ECO:0000313" key="15">
    <source>
        <dbReference type="EMBL" id="GFS59746.1"/>
    </source>
</evidence>
<dbReference type="AlphaFoldDB" id="A0A8X6MJV2"/>
<keyword evidence="5 13" id="KW-0812">Transmembrane</keyword>
<evidence type="ECO:0000256" key="6">
    <source>
        <dbReference type="ARBA" id="ARBA00022989"/>
    </source>
</evidence>
<dbReference type="SMART" id="SM00918">
    <property type="entry name" value="Lig_chan-Glu_bd"/>
    <property type="match status" value="1"/>
</dbReference>
<keyword evidence="4" id="KW-1003">Cell membrane</keyword>
<keyword evidence="9" id="KW-0675">Receptor</keyword>
<keyword evidence="12" id="KW-0407">Ion channel</keyword>
<evidence type="ECO:0000259" key="14">
    <source>
        <dbReference type="SMART" id="SM00918"/>
    </source>
</evidence>
<gene>
    <name evidence="15" type="primary">AVEN_5279_1</name>
    <name evidence="15" type="ORF">NPIL_697521</name>
</gene>
<comment type="similarity">
    <text evidence="2">Belongs to the glutamate-gated ion channel (TC 1.A.10.1) family.</text>
</comment>
<feature type="transmembrane region" description="Helical" evidence="13">
    <location>
        <begin position="124"/>
        <end position="151"/>
    </location>
</feature>
<evidence type="ECO:0000256" key="10">
    <source>
        <dbReference type="ARBA" id="ARBA00023180"/>
    </source>
</evidence>
<dbReference type="Pfam" id="PF10613">
    <property type="entry name" value="Lig_chan-Glu_bd"/>
    <property type="match status" value="1"/>
</dbReference>
<comment type="subcellular location">
    <subcellularLocation>
        <location evidence="1">Cell membrane</location>
        <topology evidence="1">Multi-pass membrane protein</topology>
    </subcellularLocation>
</comment>
<dbReference type="PANTHER" id="PTHR42643:SF24">
    <property type="entry name" value="IONOTROPIC RECEPTOR 60A"/>
    <property type="match status" value="1"/>
</dbReference>
<comment type="caution">
    <text evidence="15">The sequence shown here is derived from an EMBL/GenBank/DDBJ whole genome shotgun (WGS) entry which is preliminary data.</text>
</comment>
<sequence length="419" mass="47945">MESCKKWTIATLNRSKMFEIHPSTNGKPNISGIEGEFIKIILDKVNIDYEVVIPRDNEYGRELTSGNWTGLIGMVHRGEADIAVANLGIYEDRYRTIDFSFSYVTDELIFVILKASKQWKLFSLLRIFGIRIWISIFCALFLITTIIYVFFKGNETYFNVLFNLATNMLRQPLNLHKNMHKRKLIVCTWMLFAFIMSSIHSATLLSFIAFPSEPKTVENLRELSEALAKGTHSVYGLKGSNYMNLLLNFKDEYLQLIGSKIVENQWYITAEELSQNPLKNESSAVLGPADLFNLLYGFGEIKSKVLFSKDKVISGALAFAIRRGFCCTSQLNGMVGRLTSSGIYSKLLRDESVRHWLSVAANEKKNEETQVLTVHHFYTAFIFLFIGLSTSLMAFLGEILCFYVYKKTNFQKHNTLNRT</sequence>
<dbReference type="Pfam" id="PF00060">
    <property type="entry name" value="Lig_chan"/>
    <property type="match status" value="1"/>
</dbReference>
<dbReference type="SUPFAM" id="SSF53850">
    <property type="entry name" value="Periplasmic binding protein-like II"/>
    <property type="match status" value="1"/>
</dbReference>
<keyword evidence="3" id="KW-0813">Transport</keyword>
<dbReference type="InterPro" id="IPR019594">
    <property type="entry name" value="Glu/Gly-bd"/>
</dbReference>
<feature type="transmembrane region" description="Helical" evidence="13">
    <location>
        <begin position="185"/>
        <end position="210"/>
    </location>
</feature>
<protein>
    <recommendedName>
        <fullName evidence="14">Ionotropic glutamate receptor L-glutamate and glycine-binding domain-containing protein</fullName>
    </recommendedName>
</protein>
<name>A0A8X6MJV2_NEPPI</name>
<feature type="transmembrane region" description="Helical" evidence="13">
    <location>
        <begin position="377"/>
        <end position="405"/>
    </location>
</feature>
<evidence type="ECO:0000256" key="11">
    <source>
        <dbReference type="ARBA" id="ARBA00023286"/>
    </source>
</evidence>
<evidence type="ECO:0000256" key="2">
    <source>
        <dbReference type="ARBA" id="ARBA00008685"/>
    </source>
</evidence>
<keyword evidence="7" id="KW-0406">Ion transport</keyword>
<evidence type="ECO:0000256" key="1">
    <source>
        <dbReference type="ARBA" id="ARBA00004651"/>
    </source>
</evidence>
<proteinExistence type="inferred from homology"/>
<evidence type="ECO:0000256" key="8">
    <source>
        <dbReference type="ARBA" id="ARBA00023136"/>
    </source>
</evidence>
<evidence type="ECO:0000256" key="13">
    <source>
        <dbReference type="SAM" id="Phobius"/>
    </source>
</evidence>
<reference evidence="15" key="1">
    <citation type="submission" date="2020-08" db="EMBL/GenBank/DDBJ databases">
        <title>Multicomponent nature underlies the extraordinary mechanical properties of spider dragline silk.</title>
        <authorList>
            <person name="Kono N."/>
            <person name="Nakamura H."/>
            <person name="Mori M."/>
            <person name="Yoshida Y."/>
            <person name="Ohtoshi R."/>
            <person name="Malay A.D."/>
            <person name="Moran D.A.P."/>
            <person name="Tomita M."/>
            <person name="Numata K."/>
            <person name="Arakawa K."/>
        </authorList>
    </citation>
    <scope>NUCLEOTIDE SEQUENCE</scope>
</reference>